<dbReference type="InterPro" id="IPR007401">
    <property type="entry name" value="DUF454"/>
</dbReference>
<dbReference type="STRING" id="69279.BG36_04190"/>
<evidence type="ECO:0000313" key="3">
    <source>
        <dbReference type="Proteomes" id="UP000019849"/>
    </source>
</evidence>
<accession>A0A011UPZ0</accession>
<dbReference type="PANTHER" id="PTHR35813">
    <property type="entry name" value="INNER MEMBRANE PROTEIN YBAN"/>
    <property type="match status" value="1"/>
</dbReference>
<dbReference type="PIRSF" id="PIRSF016789">
    <property type="entry name" value="DUF454"/>
    <property type="match status" value="1"/>
</dbReference>
<dbReference type="Pfam" id="PF04304">
    <property type="entry name" value="DUF454"/>
    <property type="match status" value="1"/>
</dbReference>
<dbReference type="RefSeq" id="WP_035026627.1">
    <property type="nucleotide sequence ID" value="NZ_KK073887.1"/>
</dbReference>
<keyword evidence="1" id="KW-0812">Transmembrane</keyword>
<dbReference type="eggNOG" id="COG2832">
    <property type="taxonomic scope" value="Bacteria"/>
</dbReference>
<feature type="transmembrane region" description="Helical" evidence="1">
    <location>
        <begin position="78"/>
        <end position="102"/>
    </location>
</feature>
<reference evidence="2 3" key="1">
    <citation type="submission" date="2014-02" db="EMBL/GenBank/DDBJ databases">
        <title>Aquamicrobium defluvii Genome sequencing.</title>
        <authorList>
            <person name="Wang X."/>
        </authorList>
    </citation>
    <scope>NUCLEOTIDE SEQUENCE [LARGE SCALE GENOMIC DNA]</scope>
    <source>
        <strain evidence="2 3">W13Z1</strain>
    </source>
</reference>
<organism evidence="2 3">
    <name type="scientific">Aquamicrobium defluvii</name>
    <dbReference type="NCBI Taxonomy" id="69279"/>
    <lineage>
        <taxon>Bacteria</taxon>
        <taxon>Pseudomonadati</taxon>
        <taxon>Pseudomonadota</taxon>
        <taxon>Alphaproteobacteria</taxon>
        <taxon>Hyphomicrobiales</taxon>
        <taxon>Phyllobacteriaceae</taxon>
        <taxon>Aquamicrobium</taxon>
    </lineage>
</organism>
<keyword evidence="1" id="KW-0472">Membrane</keyword>
<dbReference type="Proteomes" id="UP000019849">
    <property type="component" value="Unassembled WGS sequence"/>
</dbReference>
<sequence length="111" mass="11925">MRIVWLISGLASVALGGLGAVLPLLPTTPFMLLAAFCFARSSPALHGWLLRNPTFGKAIRDWQANRAISRRGKTASMLAMALSLVVSLVLAVDPVIVIFQVLGRVDELTQV</sequence>
<name>A0A011UPZ0_9HYPH</name>
<dbReference type="GO" id="GO:0005886">
    <property type="term" value="C:plasma membrane"/>
    <property type="evidence" value="ECO:0007669"/>
    <property type="project" value="TreeGrafter"/>
</dbReference>
<dbReference type="PANTHER" id="PTHR35813:SF1">
    <property type="entry name" value="INNER MEMBRANE PROTEIN YBAN"/>
    <property type="match status" value="1"/>
</dbReference>
<dbReference type="EMBL" id="JENY01000013">
    <property type="protein sequence ID" value="EXL07933.1"/>
    <property type="molecule type" value="Genomic_DNA"/>
</dbReference>
<evidence type="ECO:0000256" key="1">
    <source>
        <dbReference type="SAM" id="Phobius"/>
    </source>
</evidence>
<dbReference type="PATRIC" id="fig|69279.3.peg.2236"/>
<dbReference type="AlphaFoldDB" id="A0A011UPZ0"/>
<protein>
    <submittedName>
        <fullName evidence="2">Membrane protein</fullName>
    </submittedName>
</protein>
<gene>
    <name evidence="2" type="ORF">BG36_04190</name>
</gene>
<dbReference type="HOGENOM" id="CLU_113299_2_0_5"/>
<comment type="caution">
    <text evidence="2">The sequence shown here is derived from an EMBL/GenBank/DDBJ whole genome shotgun (WGS) entry which is preliminary data.</text>
</comment>
<keyword evidence="1" id="KW-1133">Transmembrane helix</keyword>
<evidence type="ECO:0000313" key="2">
    <source>
        <dbReference type="EMBL" id="EXL07933.1"/>
    </source>
</evidence>
<proteinExistence type="predicted"/>